<evidence type="ECO:0000256" key="1">
    <source>
        <dbReference type="ARBA" id="ARBA00022603"/>
    </source>
</evidence>
<protein>
    <recommendedName>
        <fullName evidence="4">Methyltransferase type 12 domain-containing protein</fullName>
    </recommendedName>
</protein>
<dbReference type="InterPro" id="IPR013217">
    <property type="entry name" value="Methyltransf_12"/>
</dbReference>
<dbReference type="Gene3D" id="3.40.50.150">
    <property type="entry name" value="Vaccinia Virus protein VP39"/>
    <property type="match status" value="1"/>
</dbReference>
<proteinExistence type="predicted"/>
<evidence type="ECO:0000256" key="2">
    <source>
        <dbReference type="ARBA" id="ARBA00022679"/>
    </source>
</evidence>
<sequence>MRATPRAPLRPRQDAHSVDIFKRSWEVYQTVVAHDSVHHKQLFGAIRDYLEGRPGDKLSILDLGCGDAGCLASIIAGTPSLRDRITSYTGIDASAPALALCRTNMAAALGGGGGGAAGAAEIDLREGGMLEGLAAAAERGERFDVVLASLSLHHLSEAEKARAVEAVGRVLAPGGAFVICDIFLLPGWSRDEFMRQYHADVYEVNGGWQGQDKAGKDLLWAHISNYDFPVELSHYQAAAAAARAAPGGAFISAEGRVLTEVFVYKVAAWEAPPAAAAEAAAAAS</sequence>
<feature type="domain" description="Methyltransferase type 12" evidence="4">
    <location>
        <begin position="61"/>
        <end position="176"/>
    </location>
</feature>
<name>A0A0D2JB79_9CHLO</name>
<dbReference type="Pfam" id="PF08242">
    <property type="entry name" value="Methyltransf_12"/>
    <property type="match status" value="1"/>
</dbReference>
<reference evidence="5 6" key="1">
    <citation type="journal article" date="2013" name="BMC Genomics">
        <title>Reconstruction of the lipid metabolism for the microalga Monoraphidium neglectum from its genome sequence reveals characteristics suitable for biofuel production.</title>
        <authorList>
            <person name="Bogen C."/>
            <person name="Al-Dilaimi A."/>
            <person name="Albersmeier A."/>
            <person name="Wichmann J."/>
            <person name="Grundmann M."/>
            <person name="Rupp O."/>
            <person name="Lauersen K.J."/>
            <person name="Blifernez-Klassen O."/>
            <person name="Kalinowski J."/>
            <person name="Goesmann A."/>
            <person name="Mussgnug J.H."/>
            <person name="Kruse O."/>
        </authorList>
    </citation>
    <scope>NUCLEOTIDE SEQUENCE [LARGE SCALE GENOMIC DNA]</scope>
    <source>
        <strain evidence="5 6">SAG 48.87</strain>
    </source>
</reference>
<dbReference type="GeneID" id="25728159"/>
<gene>
    <name evidence="5" type="ORF">MNEG_10946</name>
</gene>
<dbReference type="EMBL" id="KK102743">
    <property type="protein sequence ID" value="KIY97017.1"/>
    <property type="molecule type" value="Genomic_DNA"/>
</dbReference>
<dbReference type="PANTHER" id="PTHR43464:SF19">
    <property type="entry name" value="UBIQUINONE BIOSYNTHESIS O-METHYLTRANSFERASE, MITOCHONDRIAL"/>
    <property type="match status" value="1"/>
</dbReference>
<evidence type="ECO:0000256" key="3">
    <source>
        <dbReference type="ARBA" id="ARBA00022691"/>
    </source>
</evidence>
<dbReference type="KEGG" id="mng:MNEG_10946"/>
<dbReference type="PANTHER" id="PTHR43464">
    <property type="entry name" value="METHYLTRANSFERASE"/>
    <property type="match status" value="1"/>
</dbReference>
<dbReference type="GO" id="GO:0008168">
    <property type="term" value="F:methyltransferase activity"/>
    <property type="evidence" value="ECO:0007669"/>
    <property type="project" value="UniProtKB-KW"/>
</dbReference>
<dbReference type="AlphaFoldDB" id="A0A0D2JB79"/>
<dbReference type="RefSeq" id="XP_013896037.1">
    <property type="nucleotide sequence ID" value="XM_014040583.1"/>
</dbReference>
<dbReference type="SUPFAM" id="SSF53335">
    <property type="entry name" value="S-adenosyl-L-methionine-dependent methyltransferases"/>
    <property type="match status" value="1"/>
</dbReference>
<dbReference type="InterPro" id="IPR029063">
    <property type="entry name" value="SAM-dependent_MTases_sf"/>
</dbReference>
<organism evidence="5 6">
    <name type="scientific">Monoraphidium neglectum</name>
    <dbReference type="NCBI Taxonomy" id="145388"/>
    <lineage>
        <taxon>Eukaryota</taxon>
        <taxon>Viridiplantae</taxon>
        <taxon>Chlorophyta</taxon>
        <taxon>core chlorophytes</taxon>
        <taxon>Chlorophyceae</taxon>
        <taxon>CS clade</taxon>
        <taxon>Sphaeropleales</taxon>
        <taxon>Selenastraceae</taxon>
        <taxon>Monoraphidium</taxon>
    </lineage>
</organism>
<keyword evidence="2" id="KW-0808">Transferase</keyword>
<evidence type="ECO:0000313" key="6">
    <source>
        <dbReference type="Proteomes" id="UP000054498"/>
    </source>
</evidence>
<evidence type="ECO:0000259" key="4">
    <source>
        <dbReference type="Pfam" id="PF08242"/>
    </source>
</evidence>
<dbReference type="OrthoDB" id="508371at2759"/>
<dbReference type="CDD" id="cd02440">
    <property type="entry name" value="AdoMet_MTases"/>
    <property type="match status" value="1"/>
</dbReference>
<keyword evidence="3" id="KW-0949">S-adenosyl-L-methionine</keyword>
<dbReference type="GO" id="GO:0032259">
    <property type="term" value="P:methylation"/>
    <property type="evidence" value="ECO:0007669"/>
    <property type="project" value="UniProtKB-KW"/>
</dbReference>
<dbReference type="Proteomes" id="UP000054498">
    <property type="component" value="Unassembled WGS sequence"/>
</dbReference>
<evidence type="ECO:0000313" key="5">
    <source>
        <dbReference type="EMBL" id="KIY97017.1"/>
    </source>
</evidence>
<accession>A0A0D2JB79</accession>
<keyword evidence="6" id="KW-1185">Reference proteome</keyword>
<keyword evidence="1" id="KW-0489">Methyltransferase</keyword>